<keyword evidence="3" id="KW-0813">Transport</keyword>
<evidence type="ECO:0000256" key="2">
    <source>
        <dbReference type="ARBA" id="ARBA00008160"/>
    </source>
</evidence>
<comment type="caution">
    <text evidence="10">The sequence shown here is derived from an EMBL/GenBank/DDBJ whole genome shotgun (WGS) entry which is preliminary data.</text>
</comment>
<evidence type="ECO:0000313" key="11">
    <source>
        <dbReference type="Proteomes" id="UP000814176"/>
    </source>
</evidence>
<dbReference type="Proteomes" id="UP000814176">
    <property type="component" value="Unassembled WGS sequence"/>
</dbReference>
<proteinExistence type="inferred from homology"/>
<feature type="transmembrane region" description="Helical" evidence="9">
    <location>
        <begin position="137"/>
        <end position="157"/>
    </location>
</feature>
<reference evidence="10 11" key="1">
    <citation type="journal article" date="2021" name="Environ. Microbiol.">
        <title>Gene family expansions and transcriptome signatures uncover fungal adaptations to wood decay.</title>
        <authorList>
            <person name="Hage H."/>
            <person name="Miyauchi S."/>
            <person name="Viragh M."/>
            <person name="Drula E."/>
            <person name="Min B."/>
            <person name="Chaduli D."/>
            <person name="Navarro D."/>
            <person name="Favel A."/>
            <person name="Norest M."/>
            <person name="Lesage-Meessen L."/>
            <person name="Balint B."/>
            <person name="Merenyi Z."/>
            <person name="de Eugenio L."/>
            <person name="Morin E."/>
            <person name="Martinez A.T."/>
            <person name="Baldrian P."/>
            <person name="Stursova M."/>
            <person name="Martinez M.J."/>
            <person name="Novotny C."/>
            <person name="Magnuson J.K."/>
            <person name="Spatafora J.W."/>
            <person name="Maurice S."/>
            <person name="Pangilinan J."/>
            <person name="Andreopoulos W."/>
            <person name="LaButti K."/>
            <person name="Hundley H."/>
            <person name="Na H."/>
            <person name="Kuo A."/>
            <person name="Barry K."/>
            <person name="Lipzen A."/>
            <person name="Henrissat B."/>
            <person name="Riley R."/>
            <person name="Ahrendt S."/>
            <person name="Nagy L.G."/>
            <person name="Grigoriev I.V."/>
            <person name="Martin F."/>
            <person name="Rosso M.N."/>
        </authorList>
    </citation>
    <scope>NUCLEOTIDE SEQUENCE [LARGE SCALE GENOMIC DNA]</scope>
    <source>
        <strain evidence="10 11">CIRM-BRFM 1785</strain>
    </source>
</reference>
<evidence type="ECO:0000256" key="7">
    <source>
        <dbReference type="ARBA" id="ARBA00023034"/>
    </source>
</evidence>
<organism evidence="10 11">
    <name type="scientific">Rhodofomes roseus</name>
    <dbReference type="NCBI Taxonomy" id="34475"/>
    <lineage>
        <taxon>Eukaryota</taxon>
        <taxon>Fungi</taxon>
        <taxon>Dikarya</taxon>
        <taxon>Basidiomycota</taxon>
        <taxon>Agaricomycotina</taxon>
        <taxon>Agaricomycetes</taxon>
        <taxon>Polyporales</taxon>
        <taxon>Rhodofomes</taxon>
    </lineage>
</organism>
<dbReference type="EMBL" id="JADCUA010000021">
    <property type="protein sequence ID" value="KAH9832494.1"/>
    <property type="molecule type" value="Genomic_DNA"/>
</dbReference>
<evidence type="ECO:0000256" key="6">
    <source>
        <dbReference type="ARBA" id="ARBA00022989"/>
    </source>
</evidence>
<keyword evidence="7" id="KW-0333">Golgi apparatus</keyword>
<feature type="transmembrane region" description="Helical" evidence="9">
    <location>
        <begin position="12"/>
        <end position="33"/>
    </location>
</feature>
<evidence type="ECO:0000256" key="1">
    <source>
        <dbReference type="ARBA" id="ARBA00004653"/>
    </source>
</evidence>
<gene>
    <name evidence="10" type="ORF">C8Q71DRAFT_254960</name>
</gene>
<dbReference type="PANTHER" id="PTHR12952:SF0">
    <property type="entry name" value="PROTEIN SYS1 HOMOLOG"/>
    <property type="match status" value="1"/>
</dbReference>
<dbReference type="PANTHER" id="PTHR12952">
    <property type="entry name" value="SYS1"/>
    <property type="match status" value="1"/>
</dbReference>
<sequence length="213" mass="23506">MAKSTSTGWDPVLLISQIVAMQTLHYLTLAILIPPLLTIFCKSDVLDYVGGATNVGMVMDWRELASRPTIHTAQGSWGSWNSVWSGGKQVGAGSHLAGQWDGLVDPRRGWIIAACWLAASGADIYYLYILIRRPRMILDFSLTLIFNHLVLTTYYAASFPTTLFFWGVMTIGAAMMVIVAEQLCVKREMTEGLTVAAPTEDDDVEMGSLLRRD</sequence>
<dbReference type="InterPro" id="IPR019185">
    <property type="entry name" value="Integral_membrane_SYS1-rel"/>
</dbReference>
<feature type="transmembrane region" description="Helical" evidence="9">
    <location>
        <begin position="110"/>
        <end position="130"/>
    </location>
</feature>
<comment type="similarity">
    <text evidence="2">Belongs to the SYS1 family.</text>
</comment>
<dbReference type="RefSeq" id="XP_047775412.1">
    <property type="nucleotide sequence ID" value="XM_047917326.1"/>
</dbReference>
<evidence type="ECO:0000256" key="9">
    <source>
        <dbReference type="SAM" id="Phobius"/>
    </source>
</evidence>
<feature type="transmembrane region" description="Helical" evidence="9">
    <location>
        <begin position="163"/>
        <end position="180"/>
    </location>
</feature>
<dbReference type="GeneID" id="71998058"/>
<evidence type="ECO:0000256" key="5">
    <source>
        <dbReference type="ARBA" id="ARBA00022927"/>
    </source>
</evidence>
<keyword evidence="8 9" id="KW-0472">Membrane</keyword>
<keyword evidence="4 9" id="KW-0812">Transmembrane</keyword>
<name>A0ABQ8K601_9APHY</name>
<evidence type="ECO:0000256" key="3">
    <source>
        <dbReference type="ARBA" id="ARBA00022448"/>
    </source>
</evidence>
<evidence type="ECO:0000256" key="4">
    <source>
        <dbReference type="ARBA" id="ARBA00022692"/>
    </source>
</evidence>
<keyword evidence="5" id="KW-0653">Protein transport</keyword>
<keyword evidence="6 9" id="KW-1133">Transmembrane helix</keyword>
<evidence type="ECO:0000313" key="10">
    <source>
        <dbReference type="EMBL" id="KAH9832494.1"/>
    </source>
</evidence>
<evidence type="ECO:0000256" key="8">
    <source>
        <dbReference type="ARBA" id="ARBA00023136"/>
    </source>
</evidence>
<comment type="subcellular location">
    <subcellularLocation>
        <location evidence="1">Golgi apparatus membrane</location>
        <topology evidence="1">Multi-pass membrane protein</topology>
    </subcellularLocation>
</comment>
<protein>
    <submittedName>
        <fullName evidence="10">Integral membrane protein S linking to the trans Golgi network-domain-containing protein</fullName>
    </submittedName>
</protein>
<keyword evidence="11" id="KW-1185">Reference proteome</keyword>
<accession>A0ABQ8K601</accession>
<dbReference type="Pfam" id="PF09801">
    <property type="entry name" value="SYS1"/>
    <property type="match status" value="2"/>
</dbReference>